<dbReference type="InterPro" id="IPR036661">
    <property type="entry name" value="Luciferase-like_sf"/>
</dbReference>
<sequence>MTTGGAVDYGHDLLFGTFVTPVSQPVHRAVEQAVVADRAGMDLVTFQDHPYIPTFHDTSTLLAYAAARTEHIHLAANVANLPLRPPAVLARATATLDQLSGGRAELGIGAGAFWDGVAGMGGPKRTPGESVVALEEAIAIIRAIWDTDDHSRLSISGEHYSVDGAKRGPAPAHSVGIWVGAYKPRILRLVGRTADGWLPSMQYLENGLGQLTDMNRHIDDAARAAGRDPRDIRRFLNIGGRFSTQGGGFLQGPPAQWVEQLTEVAMTYGTSGFVLASDDTVTTQTYAAEVAPAVREAVAAARTERSS</sequence>
<dbReference type="SUPFAM" id="SSF51679">
    <property type="entry name" value="Bacterial luciferase-like"/>
    <property type="match status" value="1"/>
</dbReference>
<feature type="domain" description="Luciferase-like" evidence="2">
    <location>
        <begin position="23"/>
        <end position="236"/>
    </location>
</feature>
<dbReference type="InterPro" id="IPR011251">
    <property type="entry name" value="Luciferase-like_dom"/>
</dbReference>
<comment type="caution">
    <text evidence="3">The sequence shown here is derived from an EMBL/GenBank/DDBJ whole genome shotgun (WGS) entry which is preliminary data.</text>
</comment>
<dbReference type="Gene3D" id="3.20.20.30">
    <property type="entry name" value="Luciferase-like domain"/>
    <property type="match status" value="1"/>
</dbReference>
<organism evidence="3">
    <name type="scientific">Gordonia rubripertincta</name>
    <name type="common">Rhodococcus corallinus</name>
    <dbReference type="NCBI Taxonomy" id="36822"/>
    <lineage>
        <taxon>Bacteria</taxon>
        <taxon>Bacillati</taxon>
        <taxon>Actinomycetota</taxon>
        <taxon>Actinomycetes</taxon>
        <taxon>Mycobacteriales</taxon>
        <taxon>Gordoniaceae</taxon>
        <taxon>Gordonia</taxon>
    </lineage>
</organism>
<dbReference type="AlphaFoldDB" id="A0AAW6RHE0"/>
<dbReference type="InterPro" id="IPR050564">
    <property type="entry name" value="F420-G6PD/mer"/>
</dbReference>
<dbReference type="Pfam" id="PF00296">
    <property type="entry name" value="Bac_luciferase"/>
    <property type="match status" value="1"/>
</dbReference>
<reference evidence="3" key="1">
    <citation type="submission" date="2023-04" db="EMBL/GenBank/DDBJ databases">
        <title>Characterization and analysis of the complete genome of Gordonia rubripertincta 112, the degrader of aromatic and aliphatic compounds.</title>
        <authorList>
            <person name="Frantsuzova E."/>
            <person name="Bogun A."/>
            <person name="Delegan Y."/>
        </authorList>
    </citation>
    <scope>NUCLEOTIDE SEQUENCE</scope>
    <source>
        <strain evidence="3">112</strain>
    </source>
</reference>
<dbReference type="RefSeq" id="WP_005199825.1">
    <property type="nucleotide sequence ID" value="NZ_CP178556.1"/>
</dbReference>
<protein>
    <submittedName>
        <fullName evidence="3">LLM class flavin-dependent oxidoreductase</fullName>
        <ecNumber evidence="3">1.-.-.-</ecNumber>
    </submittedName>
</protein>
<dbReference type="EC" id="1.-.-.-" evidence="3"/>
<keyword evidence="1 3" id="KW-0560">Oxidoreductase</keyword>
<dbReference type="EMBL" id="JARUXG010000030">
    <property type="protein sequence ID" value="MDG6783770.1"/>
    <property type="molecule type" value="Genomic_DNA"/>
</dbReference>
<proteinExistence type="predicted"/>
<accession>A0AAW6RHE0</accession>
<dbReference type="CDD" id="cd01097">
    <property type="entry name" value="Tetrahydromethanopterin_reductase"/>
    <property type="match status" value="1"/>
</dbReference>
<evidence type="ECO:0000313" key="3">
    <source>
        <dbReference type="EMBL" id="MDG6783770.1"/>
    </source>
</evidence>
<gene>
    <name evidence="3" type="ORF">QBL07_23435</name>
</gene>
<dbReference type="PANTHER" id="PTHR43244">
    <property type="match status" value="1"/>
</dbReference>
<evidence type="ECO:0000256" key="1">
    <source>
        <dbReference type="ARBA" id="ARBA00023002"/>
    </source>
</evidence>
<name>A0AAW6RHE0_GORRU</name>
<dbReference type="PANTHER" id="PTHR43244:SF1">
    <property type="entry name" value="5,10-METHYLENETETRAHYDROMETHANOPTERIN REDUCTASE"/>
    <property type="match status" value="1"/>
</dbReference>
<evidence type="ECO:0000259" key="2">
    <source>
        <dbReference type="Pfam" id="PF00296"/>
    </source>
</evidence>
<dbReference type="GO" id="GO:0016705">
    <property type="term" value="F:oxidoreductase activity, acting on paired donors, with incorporation or reduction of molecular oxygen"/>
    <property type="evidence" value="ECO:0007669"/>
    <property type="project" value="InterPro"/>
</dbReference>